<keyword evidence="2" id="KW-1185">Reference proteome</keyword>
<evidence type="ECO:0000313" key="1">
    <source>
        <dbReference type="EMBL" id="KAI3714449.1"/>
    </source>
</evidence>
<organism evidence="1 2">
    <name type="scientific">Smallanthus sonchifolius</name>
    <dbReference type="NCBI Taxonomy" id="185202"/>
    <lineage>
        <taxon>Eukaryota</taxon>
        <taxon>Viridiplantae</taxon>
        <taxon>Streptophyta</taxon>
        <taxon>Embryophyta</taxon>
        <taxon>Tracheophyta</taxon>
        <taxon>Spermatophyta</taxon>
        <taxon>Magnoliopsida</taxon>
        <taxon>eudicotyledons</taxon>
        <taxon>Gunneridae</taxon>
        <taxon>Pentapetalae</taxon>
        <taxon>asterids</taxon>
        <taxon>campanulids</taxon>
        <taxon>Asterales</taxon>
        <taxon>Asteraceae</taxon>
        <taxon>Asteroideae</taxon>
        <taxon>Heliantheae alliance</taxon>
        <taxon>Millerieae</taxon>
        <taxon>Smallanthus</taxon>
    </lineage>
</organism>
<comment type="caution">
    <text evidence="1">The sequence shown here is derived from an EMBL/GenBank/DDBJ whole genome shotgun (WGS) entry which is preliminary data.</text>
</comment>
<protein>
    <submittedName>
        <fullName evidence="1">Uncharacterized protein</fullName>
    </submittedName>
</protein>
<reference evidence="1 2" key="2">
    <citation type="journal article" date="2022" name="Mol. Ecol. Resour.">
        <title>The genomes of chicory, endive, great burdock and yacon provide insights into Asteraceae paleo-polyploidization history and plant inulin production.</title>
        <authorList>
            <person name="Fan W."/>
            <person name="Wang S."/>
            <person name="Wang H."/>
            <person name="Wang A."/>
            <person name="Jiang F."/>
            <person name="Liu H."/>
            <person name="Zhao H."/>
            <person name="Xu D."/>
            <person name="Zhang Y."/>
        </authorList>
    </citation>
    <scope>NUCLEOTIDE SEQUENCE [LARGE SCALE GENOMIC DNA]</scope>
    <source>
        <strain evidence="2">cv. Yunnan</strain>
        <tissue evidence="1">Leaves</tissue>
    </source>
</reference>
<proteinExistence type="predicted"/>
<evidence type="ECO:0000313" key="2">
    <source>
        <dbReference type="Proteomes" id="UP001056120"/>
    </source>
</evidence>
<dbReference type="Proteomes" id="UP001056120">
    <property type="component" value="Linkage Group LG24"/>
</dbReference>
<sequence>MSTEVCSGENTHLSNIEAGIATRGSLVFTAGDNNLPNHMRIHDKEIHHHITYILVYAIGVQSTTNYGQESDNKWTGWVTVIMITLFFCRWLMELFKSGLCMRCEACMPLSSTGLGRGDRRKRPQVGKIFREKSEWIQRAKRIRNKSRNRNTTGTQNYSTWKIYYWNFSILTWETKKLQYQWWDSDIRHQSTRGKHLPSTRINGIEITKNGAAKEHNLRLTSKFKYHGAKNTSYCPNAFDRPLFCSYGYLGRGFWDSDPTSAPGNSTTLVDLAPPAETNEFGAQMSPPNGNTPVIDADMESPSQQPSPAEAQMVVNRHLHRLWNIYDLDEITKSPAVTEPVRPVIVVEPVRPMSTPTVTMQGNRLIGEDGLTIVNRRKKVGPIKVQGRKQKQVKVKVAAHQFNYSRPNAKHTPAGPKVKQTGMAPQVDQVTNMHGVIKPPTVESNATKNVVSGFNFTSAVQGDKRGKSQQQMSSKTSNQSPSTSLHPAGAAPRTANRHPQSAAAAMDMEPPHASSSNRFAALSAASELDDFDQSIGTGTNFSMMDIHASIKRTTLVEASPNLYPHEPMIEDGPIAAQAQPVGTDPAAEQCVIESVNLPGGSQTNGGGRTYGISESQRKTIADRLSVSNSICSEETVNWCPGEWDYFNDLCISLGLDPDYCIEDVESDTENGTAHFLSELLNSECQRKNRSKGLMPSWGPFWPIRVLLMAHMVISWGGMFCFLEQAQVGIFLRMPIAFHSAHFEGPERHPRPISTYERNIVNPKRQGMIPDKDGQQDDNKTSGGDVKTCGNILSSSIGVQADGDIGTVPSEKQKPGRTAQVHVIETRNSFQLLDAEGNIMTDDAMVNNTVNSGGNQSQEVNGNWQRKQERVLNTRFRNSLTQDQRFEAKRWILAASKDRIMSMGREEPVYEEDMEDVDSETDGTATMMKLDTVTPHQRMGLWILFLKG</sequence>
<reference evidence="2" key="1">
    <citation type="journal article" date="2022" name="Mol. Ecol. Resour.">
        <title>The genomes of chicory, endive, great burdock and yacon provide insights into Asteraceae palaeo-polyploidization history and plant inulin production.</title>
        <authorList>
            <person name="Fan W."/>
            <person name="Wang S."/>
            <person name="Wang H."/>
            <person name="Wang A."/>
            <person name="Jiang F."/>
            <person name="Liu H."/>
            <person name="Zhao H."/>
            <person name="Xu D."/>
            <person name="Zhang Y."/>
        </authorList>
    </citation>
    <scope>NUCLEOTIDE SEQUENCE [LARGE SCALE GENOMIC DNA]</scope>
    <source>
        <strain evidence="2">cv. Yunnan</strain>
    </source>
</reference>
<gene>
    <name evidence="1" type="ORF">L1987_73051</name>
</gene>
<name>A0ACB9AW07_9ASTR</name>
<dbReference type="EMBL" id="CM042041">
    <property type="protein sequence ID" value="KAI3714449.1"/>
    <property type="molecule type" value="Genomic_DNA"/>
</dbReference>
<accession>A0ACB9AW07</accession>